<dbReference type="STRING" id="479431.Namu_0565"/>
<gene>
    <name evidence="2" type="ordered locus">Namu_0565</name>
</gene>
<organism evidence="2 3">
    <name type="scientific">Nakamurella multipartita (strain ATCC 700099 / DSM 44233 / CIP 104796 / JCM 9543 / NBRC 105858 / Y-104)</name>
    <name type="common">Microsphaera multipartita</name>
    <dbReference type="NCBI Taxonomy" id="479431"/>
    <lineage>
        <taxon>Bacteria</taxon>
        <taxon>Bacillati</taxon>
        <taxon>Actinomycetota</taxon>
        <taxon>Actinomycetes</taxon>
        <taxon>Nakamurellales</taxon>
        <taxon>Nakamurellaceae</taxon>
        <taxon>Nakamurella</taxon>
    </lineage>
</organism>
<evidence type="ECO:0000256" key="1">
    <source>
        <dbReference type="SAM" id="MobiDB-lite"/>
    </source>
</evidence>
<accession>C8X7B1</accession>
<dbReference type="RefSeq" id="WP_015745897.1">
    <property type="nucleotide sequence ID" value="NC_013235.1"/>
</dbReference>
<dbReference type="HOGENOM" id="CLU_2106331_0_0_11"/>
<keyword evidence="3" id="KW-1185">Reference proteome</keyword>
<dbReference type="AlphaFoldDB" id="C8X7B1"/>
<dbReference type="InParanoid" id="C8X7B1"/>
<dbReference type="KEGG" id="nml:Namu_0565"/>
<name>C8X7B1_NAKMY</name>
<evidence type="ECO:0000313" key="3">
    <source>
        <dbReference type="Proteomes" id="UP000002218"/>
    </source>
</evidence>
<proteinExistence type="predicted"/>
<sequence>MVQLADARKSADQRRSHDLEIEGASPRYKPGEFAAMEIALALTASTPTEHQQIARARRLQAKAPDAWDAWIAGDINEAKAHQISHALRKLERADSKRMLNLDVVVAARPLTDPAG</sequence>
<evidence type="ECO:0000313" key="2">
    <source>
        <dbReference type="EMBL" id="ACV76980.1"/>
    </source>
</evidence>
<evidence type="ECO:0008006" key="4">
    <source>
        <dbReference type="Google" id="ProtNLM"/>
    </source>
</evidence>
<reference evidence="3" key="1">
    <citation type="submission" date="2009-09" db="EMBL/GenBank/DDBJ databases">
        <title>The complete genome of Nakamurella multipartita DSM 44233.</title>
        <authorList>
            <consortium name="US DOE Joint Genome Institute (JGI-PGF)"/>
            <person name="Lucas S."/>
            <person name="Copeland A."/>
            <person name="Lapidus A."/>
            <person name="Glavina del Rio T."/>
            <person name="Dalin E."/>
            <person name="Tice H."/>
            <person name="Bruce D."/>
            <person name="Goodwin L."/>
            <person name="Pitluck S."/>
            <person name="Kyrpides N."/>
            <person name="Mavromatis K."/>
            <person name="Ivanova N."/>
            <person name="Ovchinnikova G."/>
            <person name="Sims D."/>
            <person name="Meincke L."/>
            <person name="Brettin T."/>
            <person name="Detter J.C."/>
            <person name="Han C."/>
            <person name="Larimer F."/>
            <person name="Land M."/>
            <person name="Hauser L."/>
            <person name="Markowitz V."/>
            <person name="Cheng J.-F."/>
            <person name="Hugenholtz P."/>
            <person name="Woyke T."/>
            <person name="Wu D."/>
            <person name="Klenk H.-P."/>
            <person name="Eisen J.A."/>
        </authorList>
    </citation>
    <scope>NUCLEOTIDE SEQUENCE [LARGE SCALE GENOMIC DNA]</scope>
    <source>
        <strain evidence="3">ATCC 700099 / DSM 44233 / CIP 104796 / JCM 9543 / NBRC 105858 / Y-104</strain>
    </source>
</reference>
<feature type="compositionally biased region" description="Basic and acidic residues" evidence="1">
    <location>
        <begin position="1"/>
        <end position="20"/>
    </location>
</feature>
<protein>
    <recommendedName>
        <fullName evidence="4">DUF222 domain-containing protein</fullName>
    </recommendedName>
</protein>
<reference evidence="2 3" key="2">
    <citation type="journal article" date="2010" name="Stand. Genomic Sci.">
        <title>Complete genome sequence of Nakamurella multipartita type strain (Y-104).</title>
        <authorList>
            <person name="Tice H."/>
            <person name="Mayilraj S."/>
            <person name="Sims D."/>
            <person name="Lapidus A."/>
            <person name="Nolan M."/>
            <person name="Lucas S."/>
            <person name="Glavina Del Rio T."/>
            <person name="Copeland A."/>
            <person name="Cheng J.F."/>
            <person name="Meincke L."/>
            <person name="Bruce D."/>
            <person name="Goodwin L."/>
            <person name="Pitluck S."/>
            <person name="Ivanova N."/>
            <person name="Mavromatis K."/>
            <person name="Ovchinnikova G."/>
            <person name="Pati A."/>
            <person name="Chen A."/>
            <person name="Palaniappan K."/>
            <person name="Land M."/>
            <person name="Hauser L."/>
            <person name="Chang Y.J."/>
            <person name="Jeffries C.D."/>
            <person name="Detter J.C."/>
            <person name="Brettin T."/>
            <person name="Rohde M."/>
            <person name="Goker M."/>
            <person name="Bristow J."/>
            <person name="Eisen J.A."/>
            <person name="Markowitz V."/>
            <person name="Hugenholtz P."/>
            <person name="Kyrpides N.C."/>
            <person name="Klenk H.P."/>
            <person name="Chen F."/>
        </authorList>
    </citation>
    <scope>NUCLEOTIDE SEQUENCE [LARGE SCALE GENOMIC DNA]</scope>
    <source>
        <strain evidence="3">ATCC 700099 / DSM 44233 / CIP 104796 / JCM 9543 / NBRC 105858 / Y-104</strain>
    </source>
</reference>
<feature type="region of interest" description="Disordered" evidence="1">
    <location>
        <begin position="1"/>
        <end position="26"/>
    </location>
</feature>
<dbReference type="EMBL" id="CP001737">
    <property type="protein sequence ID" value="ACV76980.1"/>
    <property type="molecule type" value="Genomic_DNA"/>
</dbReference>
<dbReference type="Proteomes" id="UP000002218">
    <property type="component" value="Chromosome"/>
</dbReference>